<accession>A0A2P6RVV7</accession>
<dbReference type="STRING" id="74649.A0A2P6RVV7"/>
<evidence type="ECO:0000259" key="1">
    <source>
        <dbReference type="Pfam" id="PF01556"/>
    </source>
</evidence>
<dbReference type="SUPFAM" id="SSF49493">
    <property type="entry name" value="HSP40/DnaJ peptide-binding domain"/>
    <property type="match status" value="1"/>
</dbReference>
<dbReference type="PANTHER" id="PTHR43096">
    <property type="entry name" value="DNAJ HOMOLOG 1, MITOCHONDRIAL-RELATED"/>
    <property type="match status" value="1"/>
</dbReference>
<dbReference type="InterPro" id="IPR002939">
    <property type="entry name" value="DnaJ_C"/>
</dbReference>
<proteinExistence type="predicted"/>
<comment type="caution">
    <text evidence="2">The sequence shown here is derived from an EMBL/GenBank/DDBJ whole genome shotgun (WGS) entry which is preliminary data.</text>
</comment>
<dbReference type="AlphaFoldDB" id="A0A2P6RVV7"/>
<dbReference type="Gene3D" id="2.60.260.20">
    <property type="entry name" value="Urease metallochaperone UreE, N-terminal domain"/>
    <property type="match status" value="1"/>
</dbReference>
<dbReference type="GO" id="GO:0042026">
    <property type="term" value="P:protein refolding"/>
    <property type="evidence" value="ECO:0007669"/>
    <property type="project" value="TreeGrafter"/>
</dbReference>
<evidence type="ECO:0000313" key="2">
    <source>
        <dbReference type="EMBL" id="PRQ50561.1"/>
    </source>
</evidence>
<sequence length="92" mass="9984">MRTEQTPIGLFSQEKQFLHVWIVVEMVKVFLNTVGSAGEGRVHVKISIKVQIPPRVSRGSILRVAGEGGAGPRGGPPGDLYVYLDVEEVEGI</sequence>
<dbReference type="GO" id="GO:0009535">
    <property type="term" value="C:chloroplast thylakoid membrane"/>
    <property type="evidence" value="ECO:0007669"/>
    <property type="project" value="TreeGrafter"/>
</dbReference>
<dbReference type="Pfam" id="PF01556">
    <property type="entry name" value="DnaJ_C"/>
    <property type="match status" value="1"/>
</dbReference>
<name>A0A2P6RVV7_ROSCH</name>
<evidence type="ECO:0000313" key="3">
    <source>
        <dbReference type="Proteomes" id="UP000238479"/>
    </source>
</evidence>
<dbReference type="Proteomes" id="UP000238479">
    <property type="component" value="Chromosome 2"/>
</dbReference>
<keyword evidence="3" id="KW-1185">Reference proteome</keyword>
<organism evidence="2 3">
    <name type="scientific">Rosa chinensis</name>
    <name type="common">China rose</name>
    <dbReference type="NCBI Taxonomy" id="74649"/>
    <lineage>
        <taxon>Eukaryota</taxon>
        <taxon>Viridiplantae</taxon>
        <taxon>Streptophyta</taxon>
        <taxon>Embryophyta</taxon>
        <taxon>Tracheophyta</taxon>
        <taxon>Spermatophyta</taxon>
        <taxon>Magnoliopsida</taxon>
        <taxon>eudicotyledons</taxon>
        <taxon>Gunneridae</taxon>
        <taxon>Pentapetalae</taxon>
        <taxon>rosids</taxon>
        <taxon>fabids</taxon>
        <taxon>Rosales</taxon>
        <taxon>Rosaceae</taxon>
        <taxon>Rosoideae</taxon>
        <taxon>Rosoideae incertae sedis</taxon>
        <taxon>Rosa</taxon>
    </lineage>
</organism>
<gene>
    <name evidence="2" type="ORF">RchiOBHm_Chr2g0134611</name>
</gene>
<dbReference type="InterPro" id="IPR008971">
    <property type="entry name" value="HSP40/DnaJ_pept-bd"/>
</dbReference>
<dbReference type="EMBL" id="PDCK01000040">
    <property type="protein sequence ID" value="PRQ50561.1"/>
    <property type="molecule type" value="Genomic_DNA"/>
</dbReference>
<feature type="domain" description="Chaperone DnaJ C-terminal" evidence="1">
    <location>
        <begin position="41"/>
        <end position="88"/>
    </location>
</feature>
<dbReference type="PANTHER" id="PTHR43096:SF22">
    <property type="entry name" value="MOLECULAR CHAPERONE HSP40_DNAJ FAMILY PROTEIN"/>
    <property type="match status" value="1"/>
</dbReference>
<dbReference type="Gramene" id="PRQ50561">
    <property type="protein sequence ID" value="PRQ50561"/>
    <property type="gene ID" value="RchiOBHm_Chr2g0134611"/>
</dbReference>
<protein>
    <submittedName>
        <fullName evidence="2">Putative HSP40/DnaJ peptide-binding protein</fullName>
    </submittedName>
</protein>
<reference evidence="2 3" key="1">
    <citation type="journal article" date="2018" name="Nat. Genet.">
        <title>The Rosa genome provides new insights in the design of modern roses.</title>
        <authorList>
            <person name="Bendahmane M."/>
        </authorList>
    </citation>
    <scope>NUCLEOTIDE SEQUENCE [LARGE SCALE GENOMIC DNA]</scope>
    <source>
        <strain evidence="3">cv. Old Blush</strain>
    </source>
</reference>
<dbReference type="GO" id="GO:0051082">
    <property type="term" value="F:unfolded protein binding"/>
    <property type="evidence" value="ECO:0007669"/>
    <property type="project" value="InterPro"/>
</dbReference>